<evidence type="ECO:0000313" key="2">
    <source>
        <dbReference type="EMBL" id="GGM80877.1"/>
    </source>
</evidence>
<proteinExistence type="predicted"/>
<evidence type="ECO:0000313" key="3">
    <source>
        <dbReference type="Proteomes" id="UP000637578"/>
    </source>
</evidence>
<dbReference type="PRINTS" id="PR00111">
    <property type="entry name" value="ABHYDROLASE"/>
</dbReference>
<feature type="domain" description="AB hydrolase-1" evidence="1">
    <location>
        <begin position="43"/>
        <end position="147"/>
    </location>
</feature>
<protein>
    <submittedName>
        <fullName evidence="2">Alpha/beta hydrolase</fullName>
    </submittedName>
</protein>
<reference evidence="2" key="1">
    <citation type="journal article" date="2014" name="Int. J. Syst. Evol. Microbiol.">
        <title>Complete genome sequence of Corynebacterium casei LMG S-19264T (=DSM 44701T), isolated from a smear-ripened cheese.</title>
        <authorList>
            <consortium name="US DOE Joint Genome Institute (JGI-PGF)"/>
            <person name="Walter F."/>
            <person name="Albersmeier A."/>
            <person name="Kalinowski J."/>
            <person name="Ruckert C."/>
        </authorList>
    </citation>
    <scope>NUCLEOTIDE SEQUENCE</scope>
    <source>
        <strain evidence="2">CGMCC 4.5737</strain>
    </source>
</reference>
<dbReference type="InterPro" id="IPR000073">
    <property type="entry name" value="AB_hydrolase_1"/>
</dbReference>
<dbReference type="InterPro" id="IPR050228">
    <property type="entry name" value="Carboxylesterase_BioH"/>
</dbReference>
<evidence type="ECO:0000259" key="1">
    <source>
        <dbReference type="Pfam" id="PF00561"/>
    </source>
</evidence>
<dbReference type="GO" id="GO:0016787">
    <property type="term" value="F:hydrolase activity"/>
    <property type="evidence" value="ECO:0007669"/>
    <property type="project" value="UniProtKB-KW"/>
</dbReference>
<accession>A0A8J3FZJ1</accession>
<dbReference type="InterPro" id="IPR029058">
    <property type="entry name" value="AB_hydrolase_fold"/>
</dbReference>
<comment type="caution">
    <text evidence="2">The sequence shown here is derived from an EMBL/GenBank/DDBJ whole genome shotgun (WGS) entry which is preliminary data.</text>
</comment>
<dbReference type="SUPFAM" id="SSF53474">
    <property type="entry name" value="alpha/beta-Hydrolases"/>
    <property type="match status" value="1"/>
</dbReference>
<organism evidence="2 3">
    <name type="scientific">Longimycelium tulufanense</name>
    <dbReference type="NCBI Taxonomy" id="907463"/>
    <lineage>
        <taxon>Bacteria</taxon>
        <taxon>Bacillati</taxon>
        <taxon>Actinomycetota</taxon>
        <taxon>Actinomycetes</taxon>
        <taxon>Pseudonocardiales</taxon>
        <taxon>Pseudonocardiaceae</taxon>
        <taxon>Longimycelium</taxon>
    </lineage>
</organism>
<reference evidence="2" key="2">
    <citation type="submission" date="2020-09" db="EMBL/GenBank/DDBJ databases">
        <authorList>
            <person name="Sun Q."/>
            <person name="Zhou Y."/>
        </authorList>
    </citation>
    <scope>NUCLEOTIDE SEQUENCE</scope>
    <source>
        <strain evidence="2">CGMCC 4.5737</strain>
    </source>
</reference>
<keyword evidence="2" id="KW-0378">Hydrolase</keyword>
<dbReference type="PANTHER" id="PTHR43194:SF2">
    <property type="entry name" value="PEROXISOMAL MEMBRANE PROTEIN LPX1"/>
    <property type="match status" value="1"/>
</dbReference>
<keyword evidence="3" id="KW-1185">Reference proteome</keyword>
<dbReference type="AlphaFoldDB" id="A0A8J3FZJ1"/>
<dbReference type="Gene3D" id="3.40.50.1820">
    <property type="entry name" value="alpha/beta hydrolase"/>
    <property type="match status" value="1"/>
</dbReference>
<dbReference type="Pfam" id="PF00561">
    <property type="entry name" value="Abhydrolase_1"/>
    <property type="match status" value="1"/>
</dbReference>
<dbReference type="PANTHER" id="PTHR43194">
    <property type="entry name" value="HYDROLASE ALPHA/BETA FOLD FAMILY"/>
    <property type="match status" value="1"/>
</dbReference>
<dbReference type="Proteomes" id="UP000637578">
    <property type="component" value="Unassembled WGS sequence"/>
</dbReference>
<sequence>MAEVTVRGIRFHIQTLDPPGAHLQDRPCAAPNHAGAFPAKGPPVVVFVHGLCGNLSTFYYSVAMPVTVAGARTVLYDMRGHGRSERTRTGYTTADSVADLFAILDALGHSHPVYLVAYSFSGVIALNAALRRPERIAGMVLIDAYGPGECAGESTTEWTEKVLNALSLTALGLEYGRIANQRCRRWMRAWMAGLDALINGTSLLDDLATIKLIRPAQLAAVACPVLAVYGEHSDVIEARELLVQHVPDCTLHVMAGCAHFILRDSARELLDVMLPWLAQHTGNAVPVVS</sequence>
<gene>
    <name evidence="2" type="ORF">GCM10012275_59380</name>
</gene>
<name>A0A8J3FZJ1_9PSEU</name>
<dbReference type="EMBL" id="BMMK01000049">
    <property type="protein sequence ID" value="GGM80877.1"/>
    <property type="molecule type" value="Genomic_DNA"/>
</dbReference>